<keyword evidence="2" id="KW-1185">Reference proteome</keyword>
<feature type="non-terminal residue" evidence="1">
    <location>
        <position position="49"/>
    </location>
</feature>
<organism evidence="1 2">
    <name type="scientific">Racocetra persica</name>
    <dbReference type="NCBI Taxonomy" id="160502"/>
    <lineage>
        <taxon>Eukaryota</taxon>
        <taxon>Fungi</taxon>
        <taxon>Fungi incertae sedis</taxon>
        <taxon>Mucoromycota</taxon>
        <taxon>Glomeromycotina</taxon>
        <taxon>Glomeromycetes</taxon>
        <taxon>Diversisporales</taxon>
        <taxon>Gigasporaceae</taxon>
        <taxon>Racocetra</taxon>
    </lineage>
</organism>
<reference evidence="1" key="1">
    <citation type="submission" date="2021-06" db="EMBL/GenBank/DDBJ databases">
        <authorList>
            <person name="Kallberg Y."/>
            <person name="Tangrot J."/>
            <person name="Rosling A."/>
        </authorList>
    </citation>
    <scope>NUCLEOTIDE SEQUENCE</scope>
    <source>
        <strain evidence="1">MA461A</strain>
    </source>
</reference>
<gene>
    <name evidence="1" type="ORF">RPERSI_LOCUS17229</name>
</gene>
<evidence type="ECO:0000313" key="1">
    <source>
        <dbReference type="EMBL" id="CAG8778437.1"/>
    </source>
</evidence>
<evidence type="ECO:0000313" key="2">
    <source>
        <dbReference type="Proteomes" id="UP000789920"/>
    </source>
</evidence>
<proteinExistence type="predicted"/>
<accession>A0ACA9R5Z6</accession>
<sequence>NNIDVENIKMDIDSKKRKLDIDTTENIQIDIDSKKIKLNVDYGDLNVFI</sequence>
<comment type="caution">
    <text evidence="1">The sequence shown here is derived from an EMBL/GenBank/DDBJ whole genome shotgun (WGS) entry which is preliminary data.</text>
</comment>
<dbReference type="EMBL" id="CAJVQC010043873">
    <property type="protein sequence ID" value="CAG8778437.1"/>
    <property type="molecule type" value="Genomic_DNA"/>
</dbReference>
<name>A0ACA9R5Z6_9GLOM</name>
<dbReference type="Proteomes" id="UP000789920">
    <property type="component" value="Unassembled WGS sequence"/>
</dbReference>
<protein>
    <submittedName>
        <fullName evidence="1">20266_t:CDS:1</fullName>
    </submittedName>
</protein>
<feature type="non-terminal residue" evidence="1">
    <location>
        <position position="1"/>
    </location>
</feature>